<evidence type="ECO:0000313" key="2">
    <source>
        <dbReference type="EMBL" id="MBD2528940.1"/>
    </source>
</evidence>
<accession>A0ABR8DHU3</accession>
<dbReference type="Proteomes" id="UP000623440">
    <property type="component" value="Unassembled WGS sequence"/>
</dbReference>
<protein>
    <submittedName>
        <fullName evidence="2">Ferritin-like domain-containing protein</fullName>
    </submittedName>
</protein>
<evidence type="ECO:0000313" key="3">
    <source>
        <dbReference type="Proteomes" id="UP000623440"/>
    </source>
</evidence>
<keyword evidence="1" id="KW-0472">Membrane</keyword>
<feature type="transmembrane region" description="Helical" evidence="1">
    <location>
        <begin position="186"/>
        <end position="204"/>
    </location>
</feature>
<dbReference type="Gene3D" id="1.10.620.20">
    <property type="entry name" value="Ribonucleotide Reductase, subunit A"/>
    <property type="match status" value="1"/>
</dbReference>
<keyword evidence="1" id="KW-0812">Transmembrane</keyword>
<dbReference type="InterPro" id="IPR012348">
    <property type="entry name" value="RNR-like"/>
</dbReference>
<dbReference type="SUPFAM" id="SSF47240">
    <property type="entry name" value="Ferritin-like"/>
    <property type="match status" value="1"/>
</dbReference>
<keyword evidence="3" id="KW-1185">Reference proteome</keyword>
<sequence>MTTSDEWYTYYKANAEFQLEIPWKHGAEITEDEQNAIADSLAAWQLGETSDGLHLLAAAKNYAQRIKDPKYVDVIELFIKEEQRHGGDLGRFLDLAQIPRLQRNWGDTLFRKIRYAIPAMEIWTTPVIMVETLALVYYKAIQNATNSPVLKQLCQQILRDEVKHIRFQYERLAVIHKNRPACLRKLTYLIQYFFYYVPVILVWIGHHRALRAGGHSFKTYWRDAWVKMNFAWQRMKPERYQW</sequence>
<dbReference type="InterPro" id="IPR009078">
    <property type="entry name" value="Ferritin-like_SF"/>
</dbReference>
<name>A0ABR8DHU3_9NOSO</name>
<organism evidence="2 3">
    <name type="scientific">Nostoc flagelliforme FACHB-838</name>
    <dbReference type="NCBI Taxonomy" id="2692904"/>
    <lineage>
        <taxon>Bacteria</taxon>
        <taxon>Bacillati</taxon>
        <taxon>Cyanobacteriota</taxon>
        <taxon>Cyanophyceae</taxon>
        <taxon>Nostocales</taxon>
        <taxon>Nostocaceae</taxon>
        <taxon>Nostoc</taxon>
    </lineage>
</organism>
<gene>
    <name evidence="2" type="ORF">H6G97_04890</name>
</gene>
<keyword evidence="1" id="KW-1133">Transmembrane helix</keyword>
<evidence type="ECO:0000256" key="1">
    <source>
        <dbReference type="SAM" id="Phobius"/>
    </source>
</evidence>
<dbReference type="CDD" id="cd00657">
    <property type="entry name" value="Ferritin_like"/>
    <property type="match status" value="1"/>
</dbReference>
<comment type="caution">
    <text evidence="2">The sequence shown here is derived from an EMBL/GenBank/DDBJ whole genome shotgun (WGS) entry which is preliminary data.</text>
</comment>
<dbReference type="EMBL" id="JACJSI010000006">
    <property type="protein sequence ID" value="MBD2528940.1"/>
    <property type="molecule type" value="Genomic_DNA"/>
</dbReference>
<proteinExistence type="predicted"/>
<reference evidence="2 3" key="1">
    <citation type="journal article" date="2020" name="ISME J.">
        <title>Comparative genomics reveals insights into cyanobacterial evolution and habitat adaptation.</title>
        <authorList>
            <person name="Chen M.Y."/>
            <person name="Teng W.K."/>
            <person name="Zhao L."/>
            <person name="Hu C.X."/>
            <person name="Zhou Y.K."/>
            <person name="Han B.P."/>
            <person name="Song L.R."/>
            <person name="Shu W.S."/>
        </authorList>
    </citation>
    <scope>NUCLEOTIDE SEQUENCE [LARGE SCALE GENOMIC DNA]</scope>
    <source>
        <strain evidence="2 3">FACHB-838</strain>
    </source>
</reference>